<dbReference type="AlphaFoldDB" id="A0A5P8M335"/>
<accession>A0A5P8M335</accession>
<protein>
    <submittedName>
        <fullName evidence="1">DUF3737 family protein</fullName>
    </submittedName>
</protein>
<dbReference type="Gene3D" id="2.160.20.10">
    <property type="entry name" value="Single-stranded right-handed beta-helix, Pectin lyase-like"/>
    <property type="match status" value="1"/>
</dbReference>
<proteinExistence type="predicted"/>
<dbReference type="SUPFAM" id="SSF51126">
    <property type="entry name" value="Pectin lyase-like"/>
    <property type="match status" value="1"/>
</dbReference>
<gene>
    <name evidence="1" type="ORF">D1010_04330</name>
</gene>
<dbReference type="Proteomes" id="UP000326779">
    <property type="component" value="Chromosome"/>
</dbReference>
<name>A0A5P8M335_9LACO</name>
<dbReference type="InterPro" id="IPR022208">
    <property type="entry name" value="DUF3737"/>
</dbReference>
<dbReference type="Pfam" id="PF12541">
    <property type="entry name" value="DUF3737"/>
    <property type="match status" value="1"/>
</dbReference>
<dbReference type="InterPro" id="IPR012334">
    <property type="entry name" value="Pectin_lyas_fold"/>
</dbReference>
<evidence type="ECO:0000313" key="2">
    <source>
        <dbReference type="Proteomes" id="UP000326779"/>
    </source>
</evidence>
<dbReference type="RefSeq" id="WP_152260315.1">
    <property type="nucleotide sequence ID" value="NZ_CP045143.1"/>
</dbReference>
<evidence type="ECO:0000313" key="1">
    <source>
        <dbReference type="EMBL" id="QFR22727.1"/>
    </source>
</evidence>
<reference evidence="1 2" key="1">
    <citation type="submission" date="2019-10" db="EMBL/GenBank/DDBJ databases">
        <title>The completed genome of Lactobacillus harbinensis M1.</title>
        <authorList>
            <person name="Zheng Y."/>
        </authorList>
    </citation>
    <scope>NUCLEOTIDE SEQUENCE [LARGE SCALE GENOMIC DNA]</scope>
    <source>
        <strain evidence="1 2">M1</strain>
    </source>
</reference>
<sequence length="288" mass="32989">MTTYQDQYFDGERPLFAEQNATIIRTTFGEGESPLKESRHITMKDSVFKWKYPLWYAQHVHVDNTIFETMSRSGIWYTDDITIQNSALQAPKLFRRSQHIALTNVHFADAEETLWHCSDITLDHVQASGDYFGMDSENIVASHLDVIGNYAFDGAKNVEIHDSTFVTKDAFWNCDHVTIYNSIINGEYLGWNTRHLTLINCTIESDQGLCYVDYLTMKNCRLLRTDLAFEYCSHIDADIVNGIDSVKNPISGRISADSIGQLILDPTKIDPRQTTIETKKRILERKTA</sequence>
<organism evidence="1 2">
    <name type="scientific">Schleiferilactobacillus harbinensis</name>
    <dbReference type="NCBI Taxonomy" id="304207"/>
    <lineage>
        <taxon>Bacteria</taxon>
        <taxon>Bacillati</taxon>
        <taxon>Bacillota</taxon>
        <taxon>Bacilli</taxon>
        <taxon>Lactobacillales</taxon>
        <taxon>Lactobacillaceae</taxon>
        <taxon>Schleiferilactobacillus</taxon>
    </lineage>
</organism>
<dbReference type="EMBL" id="CP045143">
    <property type="protein sequence ID" value="QFR22727.1"/>
    <property type="molecule type" value="Genomic_DNA"/>
</dbReference>
<dbReference type="InterPro" id="IPR011050">
    <property type="entry name" value="Pectin_lyase_fold/virulence"/>
</dbReference>
<dbReference type="KEGG" id="lhb:D1010_04330"/>